<accession>A0A850PL02</accession>
<evidence type="ECO:0000256" key="1">
    <source>
        <dbReference type="SAM" id="SignalP"/>
    </source>
</evidence>
<organism evidence="2 3">
    <name type="scientific">Mycolicibacterium hippocampi</name>
    <dbReference type="NCBI Taxonomy" id="659824"/>
    <lineage>
        <taxon>Bacteria</taxon>
        <taxon>Bacillati</taxon>
        <taxon>Actinomycetota</taxon>
        <taxon>Actinomycetes</taxon>
        <taxon>Mycobacteriales</taxon>
        <taxon>Mycobacteriaceae</taxon>
        <taxon>Mycolicibacterium</taxon>
    </lineage>
</organism>
<dbReference type="AlphaFoldDB" id="A0A850PL02"/>
<evidence type="ECO:0000313" key="3">
    <source>
        <dbReference type="Proteomes" id="UP000570517"/>
    </source>
</evidence>
<comment type="caution">
    <text evidence="2">The sequence shown here is derived from an EMBL/GenBank/DDBJ whole genome shotgun (WGS) entry which is preliminary data.</text>
</comment>
<feature type="signal peptide" evidence="1">
    <location>
        <begin position="1"/>
        <end position="30"/>
    </location>
</feature>
<keyword evidence="3" id="KW-1185">Reference proteome</keyword>
<feature type="chain" id="PRO_5039402401" evidence="1">
    <location>
        <begin position="31"/>
        <end position="108"/>
    </location>
</feature>
<keyword evidence="1" id="KW-0732">Signal</keyword>
<proteinExistence type="predicted"/>
<name>A0A850PL02_9MYCO</name>
<dbReference type="RefSeq" id="WP_178359293.1">
    <property type="nucleotide sequence ID" value="NZ_JABFYL010000027.1"/>
</dbReference>
<dbReference type="Proteomes" id="UP000570517">
    <property type="component" value="Unassembled WGS sequence"/>
</dbReference>
<dbReference type="EMBL" id="JABFYL010000027">
    <property type="protein sequence ID" value="NVN50972.1"/>
    <property type="molecule type" value="Genomic_DNA"/>
</dbReference>
<gene>
    <name evidence="2" type="ORF">HLY00_6023</name>
</gene>
<protein>
    <submittedName>
        <fullName evidence="2">Uncharacterized protein</fullName>
    </submittedName>
</protein>
<sequence length="108" mass="10870">MKNLTAATAITAAVAGFATAFIGLASPAAAGPWPPKAAPAGGSAADTISSLEADGNRVIVNRQGSAGLDDAGVTSVRQGPAINEYVWDAQGDDRVLETTGHVYFVDVK</sequence>
<evidence type="ECO:0000313" key="2">
    <source>
        <dbReference type="EMBL" id="NVN50972.1"/>
    </source>
</evidence>
<reference evidence="2 3" key="1">
    <citation type="submission" date="2020-05" db="EMBL/GenBank/DDBJ databases">
        <title>Draft genome sequence of Mycobacterium hippocampi DL, isolated from European seabass, Dicentrarchus labrax, reared in fish farms.</title>
        <authorList>
            <person name="Stathopoulou P."/>
            <person name="Asimakis E."/>
            <person name="Tzokas K."/>
            <person name="Batargias C."/>
            <person name="Tsiamis G."/>
        </authorList>
    </citation>
    <scope>NUCLEOTIDE SEQUENCE [LARGE SCALE GENOMIC DNA]</scope>
    <source>
        <strain evidence="2 3">DL</strain>
    </source>
</reference>